<proteinExistence type="predicted"/>
<keyword evidence="1" id="KW-1133">Transmembrane helix</keyword>
<keyword evidence="1" id="KW-0812">Transmembrane</keyword>
<evidence type="ECO:0000256" key="1">
    <source>
        <dbReference type="SAM" id="Phobius"/>
    </source>
</evidence>
<dbReference type="AlphaFoldDB" id="X0XR82"/>
<evidence type="ECO:0000313" key="2">
    <source>
        <dbReference type="EMBL" id="GAG45760.1"/>
    </source>
</evidence>
<feature type="transmembrane region" description="Helical" evidence="1">
    <location>
        <begin position="48"/>
        <end position="68"/>
    </location>
</feature>
<keyword evidence="1" id="KW-0472">Membrane</keyword>
<comment type="caution">
    <text evidence="2">The sequence shown here is derived from an EMBL/GenBank/DDBJ whole genome shotgun (WGS) entry which is preliminary data.</text>
</comment>
<dbReference type="EMBL" id="BARS01055446">
    <property type="protein sequence ID" value="GAG45760.1"/>
    <property type="molecule type" value="Genomic_DNA"/>
</dbReference>
<sequence>GEPPRIAHARVGKQVAIIAGLAEGKGVRTDERGLPPLEEPSPFEVNQLAIILIVALMVSILVNIILAVM</sequence>
<protein>
    <submittedName>
        <fullName evidence="2">Uncharacterized protein</fullName>
    </submittedName>
</protein>
<feature type="non-terminal residue" evidence="2">
    <location>
        <position position="1"/>
    </location>
</feature>
<name>X0XR82_9ZZZZ</name>
<reference evidence="2" key="1">
    <citation type="journal article" date="2014" name="Front. Microbiol.">
        <title>High frequency of phylogenetically diverse reductive dehalogenase-homologous genes in deep subseafloor sedimentary metagenomes.</title>
        <authorList>
            <person name="Kawai M."/>
            <person name="Futagami T."/>
            <person name="Toyoda A."/>
            <person name="Takaki Y."/>
            <person name="Nishi S."/>
            <person name="Hori S."/>
            <person name="Arai W."/>
            <person name="Tsubouchi T."/>
            <person name="Morono Y."/>
            <person name="Uchiyama I."/>
            <person name="Ito T."/>
            <person name="Fujiyama A."/>
            <person name="Inagaki F."/>
            <person name="Takami H."/>
        </authorList>
    </citation>
    <scope>NUCLEOTIDE SEQUENCE</scope>
    <source>
        <strain evidence="2">Expedition CK06-06</strain>
    </source>
</reference>
<accession>X0XR82</accession>
<gene>
    <name evidence="2" type="ORF">S01H1_81862</name>
</gene>
<organism evidence="2">
    <name type="scientific">marine sediment metagenome</name>
    <dbReference type="NCBI Taxonomy" id="412755"/>
    <lineage>
        <taxon>unclassified sequences</taxon>
        <taxon>metagenomes</taxon>
        <taxon>ecological metagenomes</taxon>
    </lineage>
</organism>